<dbReference type="GeneTree" id="ENSGT00940000169306"/>
<reference evidence="1" key="4">
    <citation type="submission" date="2025-09" db="UniProtKB">
        <authorList>
            <consortium name="Ensembl"/>
        </authorList>
    </citation>
    <scope>IDENTIFICATION</scope>
</reference>
<dbReference type="Ensembl" id="ENSCINT00000022022.2">
    <property type="protein sequence ID" value="ENSCINP00000021776.2"/>
    <property type="gene ID" value="ENSCING00000011382.2"/>
</dbReference>
<accession>F6TJU4</accession>
<protein>
    <submittedName>
        <fullName evidence="1">Uncharacterized protein</fullName>
    </submittedName>
</protein>
<proteinExistence type="predicted"/>
<evidence type="ECO:0000313" key="2">
    <source>
        <dbReference type="Proteomes" id="UP000008144"/>
    </source>
</evidence>
<organism evidence="1 2">
    <name type="scientific">Ciona intestinalis</name>
    <name type="common">Transparent sea squirt</name>
    <name type="synonym">Ascidia intestinalis</name>
    <dbReference type="NCBI Taxonomy" id="7719"/>
    <lineage>
        <taxon>Eukaryota</taxon>
        <taxon>Metazoa</taxon>
        <taxon>Chordata</taxon>
        <taxon>Tunicata</taxon>
        <taxon>Ascidiacea</taxon>
        <taxon>Phlebobranchia</taxon>
        <taxon>Cionidae</taxon>
        <taxon>Ciona</taxon>
    </lineage>
</organism>
<sequence length="210" mass="23407">MNEVAGLRYIKNKCKMLPLILFLQLQYSYVLPLTLNSLGCWTDVTLSRAIPTMEGTDPTLSGSYRHRTDAIQKCARVALARNYEVFGIENSGWCASSANARSTYKKYGNSTNCAANGEGGMFALQVYEIIGKMVFGQTEIELASNKQVVDGNLMYKTCLSAIPFKVRATATPSDQNSPLRFNVTIVDIQRYSVFVTLKRIDQDTGWDKMP</sequence>
<dbReference type="AlphaFoldDB" id="F6TJU4"/>
<reference evidence="2" key="1">
    <citation type="journal article" date="2002" name="Science">
        <title>The draft genome of Ciona intestinalis: insights into chordate and vertebrate origins.</title>
        <authorList>
            <person name="Dehal P."/>
            <person name="Satou Y."/>
            <person name="Campbell R.K."/>
            <person name="Chapman J."/>
            <person name="Degnan B."/>
            <person name="De Tomaso A."/>
            <person name="Davidson B."/>
            <person name="Di Gregorio A."/>
            <person name="Gelpke M."/>
            <person name="Goodstein D.M."/>
            <person name="Harafuji N."/>
            <person name="Hastings K.E."/>
            <person name="Ho I."/>
            <person name="Hotta K."/>
            <person name="Huang W."/>
            <person name="Kawashima T."/>
            <person name="Lemaire P."/>
            <person name="Martinez D."/>
            <person name="Meinertzhagen I.A."/>
            <person name="Necula S."/>
            <person name="Nonaka M."/>
            <person name="Putnam N."/>
            <person name="Rash S."/>
            <person name="Saiga H."/>
            <person name="Satake M."/>
            <person name="Terry A."/>
            <person name="Yamada L."/>
            <person name="Wang H.G."/>
            <person name="Awazu S."/>
            <person name="Azumi K."/>
            <person name="Boore J."/>
            <person name="Branno M."/>
            <person name="Chin-Bow S."/>
            <person name="DeSantis R."/>
            <person name="Doyle S."/>
            <person name="Francino P."/>
            <person name="Keys D.N."/>
            <person name="Haga S."/>
            <person name="Hayashi H."/>
            <person name="Hino K."/>
            <person name="Imai K.S."/>
            <person name="Inaba K."/>
            <person name="Kano S."/>
            <person name="Kobayashi K."/>
            <person name="Kobayashi M."/>
            <person name="Lee B.I."/>
            <person name="Makabe K.W."/>
            <person name="Manohar C."/>
            <person name="Matassi G."/>
            <person name="Medina M."/>
            <person name="Mochizuki Y."/>
            <person name="Mount S."/>
            <person name="Morishita T."/>
            <person name="Miura S."/>
            <person name="Nakayama A."/>
            <person name="Nishizaka S."/>
            <person name="Nomoto H."/>
            <person name="Ohta F."/>
            <person name="Oishi K."/>
            <person name="Rigoutsos I."/>
            <person name="Sano M."/>
            <person name="Sasaki A."/>
            <person name="Sasakura Y."/>
            <person name="Shoguchi E."/>
            <person name="Shin-i T."/>
            <person name="Spagnuolo A."/>
            <person name="Stainier D."/>
            <person name="Suzuki M.M."/>
            <person name="Tassy O."/>
            <person name="Takatori N."/>
            <person name="Tokuoka M."/>
            <person name="Yagi K."/>
            <person name="Yoshizaki F."/>
            <person name="Wada S."/>
            <person name="Zhang C."/>
            <person name="Hyatt P.D."/>
            <person name="Larimer F."/>
            <person name="Detter C."/>
            <person name="Doggett N."/>
            <person name="Glavina T."/>
            <person name="Hawkins T."/>
            <person name="Richardson P."/>
            <person name="Lucas S."/>
            <person name="Kohara Y."/>
            <person name="Levine M."/>
            <person name="Satoh N."/>
            <person name="Rokhsar D.S."/>
        </authorList>
    </citation>
    <scope>NUCLEOTIDE SEQUENCE [LARGE SCALE GENOMIC DNA]</scope>
</reference>
<evidence type="ECO:0000313" key="1">
    <source>
        <dbReference type="Ensembl" id="ENSCINP00000021776.2"/>
    </source>
</evidence>
<dbReference type="InParanoid" id="F6TJU4"/>
<reference evidence="1" key="2">
    <citation type="journal article" date="2008" name="Genome Biol.">
        <title>Improved genome assembly and evidence-based global gene model set for the chordate Ciona intestinalis: new insight into intron and operon populations.</title>
        <authorList>
            <person name="Satou Y."/>
            <person name="Mineta K."/>
            <person name="Ogasawara M."/>
            <person name="Sasakura Y."/>
            <person name="Shoguchi E."/>
            <person name="Ueno K."/>
            <person name="Yamada L."/>
            <person name="Matsumoto J."/>
            <person name="Wasserscheid J."/>
            <person name="Dewar K."/>
            <person name="Wiley G.B."/>
            <person name="Macmil S.L."/>
            <person name="Roe B.A."/>
            <person name="Zeller R.W."/>
            <person name="Hastings K.E."/>
            <person name="Lemaire P."/>
            <person name="Lindquist E."/>
            <person name="Endo T."/>
            <person name="Hotta K."/>
            <person name="Inaba K."/>
        </authorList>
    </citation>
    <scope>NUCLEOTIDE SEQUENCE [LARGE SCALE GENOMIC DNA]</scope>
    <source>
        <strain evidence="1">wild type</strain>
    </source>
</reference>
<dbReference type="HOGENOM" id="CLU_1312610_0_0_1"/>
<reference evidence="1" key="3">
    <citation type="submission" date="2025-08" db="UniProtKB">
        <authorList>
            <consortium name="Ensembl"/>
        </authorList>
    </citation>
    <scope>IDENTIFICATION</scope>
</reference>
<name>F6TJU4_CIOIN</name>
<dbReference type="EMBL" id="EAAA01001531">
    <property type="status" value="NOT_ANNOTATED_CDS"/>
    <property type="molecule type" value="Genomic_DNA"/>
</dbReference>
<keyword evidence="2" id="KW-1185">Reference proteome</keyword>
<dbReference type="Proteomes" id="UP000008144">
    <property type="component" value="Chromosome 2"/>
</dbReference>